<keyword evidence="1" id="KW-0812">Transmembrane</keyword>
<dbReference type="STRING" id="157463.GCA_001047075_00183"/>
<dbReference type="AlphaFoldDB" id="A0A0K8MFH3"/>
<feature type="transmembrane region" description="Helical" evidence="1">
    <location>
        <begin position="38"/>
        <end position="60"/>
    </location>
</feature>
<name>A0A0K8MFH3_9LACO</name>
<keyword evidence="1" id="KW-0472">Membrane</keyword>
<keyword evidence="3" id="KW-1185">Reference proteome</keyword>
<dbReference type="OrthoDB" id="7995400at2"/>
<dbReference type="Proteomes" id="UP000253891">
    <property type="component" value="Unassembled WGS sequence"/>
</dbReference>
<organism evidence="2 3">
    <name type="scientific">Fructobacillus ficulneus</name>
    <dbReference type="NCBI Taxonomy" id="157463"/>
    <lineage>
        <taxon>Bacteria</taxon>
        <taxon>Bacillati</taxon>
        <taxon>Bacillota</taxon>
        <taxon>Bacilli</taxon>
        <taxon>Lactobacillales</taxon>
        <taxon>Lactobacillaceae</taxon>
        <taxon>Fructobacillus</taxon>
    </lineage>
</organism>
<evidence type="ECO:0000313" key="2">
    <source>
        <dbReference type="EMBL" id="GAO99260.1"/>
    </source>
</evidence>
<feature type="transmembrane region" description="Helical" evidence="1">
    <location>
        <begin position="66"/>
        <end position="85"/>
    </location>
</feature>
<reference evidence="2 3" key="1">
    <citation type="journal article" date="2015" name="BMC Genomics">
        <title>Comparative genomics of Fructobacillus spp. and Leuconostoc spp. reveals niche-specific evolution of Fructobacillus spp.</title>
        <authorList>
            <person name="Endo A."/>
            <person name="Tanizawa Y."/>
            <person name="Tanaka N."/>
            <person name="Maeno S."/>
            <person name="Kumar H."/>
            <person name="Shiwa Y."/>
            <person name="Okada S."/>
            <person name="Yoshikawa H."/>
            <person name="Dicks L."/>
            <person name="Nakagawa J."/>
            <person name="Arita M."/>
        </authorList>
    </citation>
    <scope>NUCLEOTIDE SEQUENCE [LARGE SCALE GENOMIC DNA]</scope>
    <source>
        <strain evidence="2 3">JCM 12225</strain>
    </source>
</reference>
<gene>
    <name evidence="2" type="ORF">FFIC_090860</name>
</gene>
<dbReference type="RefSeq" id="WP_061992682.1">
    <property type="nucleotide sequence ID" value="NZ_DF967986.1"/>
</dbReference>
<evidence type="ECO:0000313" key="3">
    <source>
        <dbReference type="Proteomes" id="UP000253891"/>
    </source>
</evidence>
<feature type="transmembrane region" description="Helical" evidence="1">
    <location>
        <begin position="181"/>
        <end position="201"/>
    </location>
</feature>
<evidence type="ECO:0000256" key="1">
    <source>
        <dbReference type="SAM" id="Phobius"/>
    </source>
</evidence>
<dbReference type="EMBL" id="DF967986">
    <property type="protein sequence ID" value="GAO99260.1"/>
    <property type="molecule type" value="Genomic_DNA"/>
</dbReference>
<accession>A0A0K8MFH3</accession>
<dbReference type="Pfam" id="PF03596">
    <property type="entry name" value="Cad"/>
    <property type="match status" value="1"/>
</dbReference>
<feature type="transmembrane region" description="Helical" evidence="1">
    <location>
        <begin position="108"/>
        <end position="133"/>
    </location>
</feature>
<keyword evidence="1" id="KW-1133">Transmembrane helix</keyword>
<proteinExistence type="predicted"/>
<feature type="transmembrane region" description="Helical" evidence="1">
    <location>
        <begin position="139"/>
        <end position="161"/>
    </location>
</feature>
<protein>
    <submittedName>
        <fullName evidence="2">Permease, cadmium resistance protein</fullName>
    </submittedName>
</protein>
<feature type="transmembrane region" description="Helical" evidence="1">
    <location>
        <begin position="6"/>
        <end position="26"/>
    </location>
</feature>
<sequence length="204" mass="22417">MGTLITGLVSYLGTSSDYFIILVLIFATFRQKNQVRPIIIGAYLGNALLVLIAFLVGLTLKQVPAEWLLGLLGLIPIILGVKNFLTEEEEEEGEVFVEKLSQTASHKIVMTVVVMTIASCGADNLALYIPYFSLAGLDLLPIIFAMFFLILTLSMVAAYHLAQVKQIQEVFEKFGDGIQSLVYLILGIYILFEAGTVTHLISLL</sequence>
<dbReference type="InterPro" id="IPR004676">
    <property type="entry name" value="Cd-R_transporter"/>
</dbReference>